<proteinExistence type="predicted"/>
<feature type="region of interest" description="Disordered" evidence="1">
    <location>
        <begin position="1"/>
        <end position="22"/>
    </location>
</feature>
<keyword evidence="3" id="KW-1185">Reference proteome</keyword>
<protein>
    <submittedName>
        <fullName evidence="2">Oxidoreductase</fullName>
    </submittedName>
</protein>
<evidence type="ECO:0000313" key="2">
    <source>
        <dbReference type="EMBL" id="NMR21312.1"/>
    </source>
</evidence>
<dbReference type="Proteomes" id="UP000562124">
    <property type="component" value="Unassembled WGS sequence"/>
</dbReference>
<reference evidence="2 3" key="1">
    <citation type="submission" date="2020-04" db="EMBL/GenBank/DDBJ databases">
        <title>Sequencing and Assembly of C. fimi.</title>
        <authorList>
            <person name="Ramsey A.R."/>
        </authorList>
    </citation>
    <scope>NUCLEOTIDE SEQUENCE [LARGE SCALE GENOMIC DNA]</scope>
    <source>
        <strain evidence="2 3">SB</strain>
    </source>
</reference>
<dbReference type="EMBL" id="JABCJJ010000030">
    <property type="protein sequence ID" value="NMR21312.1"/>
    <property type="molecule type" value="Genomic_DNA"/>
</dbReference>
<comment type="caution">
    <text evidence="2">The sequence shown here is derived from an EMBL/GenBank/DDBJ whole genome shotgun (WGS) entry which is preliminary data.</text>
</comment>
<organism evidence="2 3">
    <name type="scientific">Cellulomonas fimi</name>
    <dbReference type="NCBI Taxonomy" id="1708"/>
    <lineage>
        <taxon>Bacteria</taxon>
        <taxon>Bacillati</taxon>
        <taxon>Actinomycetota</taxon>
        <taxon>Actinomycetes</taxon>
        <taxon>Micrococcales</taxon>
        <taxon>Cellulomonadaceae</taxon>
        <taxon>Cellulomonas</taxon>
    </lineage>
</organism>
<name>A0A7Y0LZX8_CELFI</name>
<dbReference type="RefSeq" id="WP_169325685.1">
    <property type="nucleotide sequence ID" value="NZ_JABCJJ010000030.1"/>
</dbReference>
<evidence type="ECO:0000256" key="1">
    <source>
        <dbReference type="SAM" id="MobiDB-lite"/>
    </source>
</evidence>
<sequence>MGLFSRRQPAGSTPPTSPRDAQRATLAHFREFVRTRVGVEAYIEPVTSSTPMTLVLIASTGEWTRRRVPDARTAHHVAKSLGIPVYDVHRSGYPQRMRDWNSRQRILAKRARDTPA</sequence>
<evidence type="ECO:0000313" key="3">
    <source>
        <dbReference type="Proteomes" id="UP000562124"/>
    </source>
</evidence>
<accession>A0A7Y0LZX8</accession>
<dbReference type="AlphaFoldDB" id="A0A7Y0LZX8"/>
<gene>
    <name evidence="2" type="ORF">HIR71_14000</name>
</gene>